<dbReference type="Proteomes" id="UP000225910">
    <property type="component" value="Unassembled WGS sequence"/>
</dbReference>
<gene>
    <name evidence="1" type="ORF">COK81_33015</name>
</gene>
<protein>
    <submittedName>
        <fullName evidence="1">Uncharacterized protein</fullName>
    </submittedName>
</protein>
<proteinExistence type="predicted"/>
<evidence type="ECO:0000313" key="1">
    <source>
        <dbReference type="EMBL" id="PFT73055.1"/>
    </source>
</evidence>
<dbReference type="EMBL" id="NVCU01000500">
    <property type="protein sequence ID" value="PFT73055.1"/>
    <property type="molecule type" value="Genomic_DNA"/>
</dbReference>
<dbReference type="SUPFAM" id="SSF89260">
    <property type="entry name" value="Collagen-binding domain"/>
    <property type="match status" value="1"/>
</dbReference>
<evidence type="ECO:0000313" key="2">
    <source>
        <dbReference type="Proteomes" id="UP000225910"/>
    </source>
</evidence>
<comment type="caution">
    <text evidence="1">The sequence shown here is derived from an EMBL/GenBank/DDBJ whole genome shotgun (WGS) entry which is preliminary data.</text>
</comment>
<organism evidence="1 2">
    <name type="scientific">Bacillus thuringiensis</name>
    <dbReference type="NCBI Taxonomy" id="1428"/>
    <lineage>
        <taxon>Bacteria</taxon>
        <taxon>Bacillati</taxon>
        <taxon>Bacillota</taxon>
        <taxon>Bacilli</taxon>
        <taxon>Bacillales</taxon>
        <taxon>Bacillaceae</taxon>
        <taxon>Bacillus</taxon>
        <taxon>Bacillus cereus group</taxon>
    </lineage>
</organism>
<accession>A0A9X7FYM5</accession>
<reference evidence="1 2" key="1">
    <citation type="submission" date="2017-09" db="EMBL/GenBank/DDBJ databases">
        <title>Large-scale bioinformatics analysis of Bacillus genomes uncovers conserved roles of natural products in bacterial physiology.</title>
        <authorList>
            <consortium name="Agbiome Team Llc"/>
            <person name="Bleich R.M."/>
            <person name="Grubbs K.J."/>
            <person name="Santa Maria K.C."/>
            <person name="Allen S.E."/>
            <person name="Farag S."/>
            <person name="Shank E.A."/>
            <person name="Bowers A."/>
        </authorList>
    </citation>
    <scope>NUCLEOTIDE SEQUENCE [LARGE SCALE GENOMIC DNA]</scope>
    <source>
        <strain evidence="1 2">AFS064137</strain>
    </source>
</reference>
<dbReference type="AlphaFoldDB" id="A0A9X7FYM5"/>
<name>A0A9X7FYM5_BACTU</name>
<sequence length="71" mass="8173">MAAPRSLHIALQNENENKIGMTWVLHHESDLQHGKEQGDSIIESYQAKPGTYYLYVYTYTNQNGIYQLSVN</sequence>
<dbReference type="Gene3D" id="2.60.120.380">
    <property type="match status" value="1"/>
</dbReference>